<evidence type="ECO:0000256" key="1">
    <source>
        <dbReference type="ARBA" id="ARBA00000683"/>
    </source>
</evidence>
<dbReference type="eggNOG" id="COG1080">
    <property type="taxonomic scope" value="Bacteria"/>
</dbReference>
<reference evidence="23 24" key="1">
    <citation type="submission" date="2014-06" db="EMBL/GenBank/DDBJ databases">
        <title>Whole Genome Sequences of Three Symbiotic Endozoicomonas Bacteria.</title>
        <authorList>
            <person name="Neave M.J."/>
            <person name="Apprill A."/>
            <person name="Voolstra C.R."/>
        </authorList>
    </citation>
    <scope>NUCLEOTIDE SEQUENCE [LARGE SCALE GENOMIC DNA]</scope>
    <source>
        <strain evidence="23 24">DSM 22380</strain>
    </source>
</reference>
<dbReference type="GO" id="GO:0008965">
    <property type="term" value="F:phosphoenolpyruvate-protein phosphotransferase activity"/>
    <property type="evidence" value="ECO:0007669"/>
    <property type="project" value="UniProtKB-EC"/>
</dbReference>
<feature type="domain" description="Phosphotransferase system enzyme I N-terminal" evidence="22">
    <location>
        <begin position="3"/>
        <end position="125"/>
    </location>
</feature>
<comment type="function">
    <text evidence="16">General (non sugar-specific) component of the phosphoenolpyruvate-dependent sugar phosphotransferase system (sugar PTS). This major carbohydrate active-transport system catalyzes the phosphorylation of incoming sugar substrates concomitantly with their translocation across the cell membrane. Enzyme I transfers the phosphoryl group from phosphoenolpyruvate (PEP) to the phosphoryl carrier protein (HPr).</text>
</comment>
<dbReference type="PIRSF" id="PIRSF000732">
    <property type="entry name" value="PTS_enzyme_I"/>
    <property type="match status" value="1"/>
</dbReference>
<keyword evidence="7 16" id="KW-0813">Transport</keyword>
<feature type="active site" description="Proton donor" evidence="17">
    <location>
        <position position="501"/>
    </location>
</feature>
<keyword evidence="14 16" id="KW-0460">Magnesium</keyword>
<evidence type="ECO:0000256" key="11">
    <source>
        <dbReference type="ARBA" id="ARBA00022683"/>
    </source>
</evidence>
<evidence type="ECO:0000256" key="8">
    <source>
        <dbReference type="ARBA" id="ARBA00022490"/>
    </source>
</evidence>
<evidence type="ECO:0000259" key="20">
    <source>
        <dbReference type="Pfam" id="PF00391"/>
    </source>
</evidence>
<evidence type="ECO:0000256" key="7">
    <source>
        <dbReference type="ARBA" id="ARBA00022448"/>
    </source>
</evidence>
<feature type="domain" description="PEP-utilising enzyme mobile" evidence="20">
    <location>
        <begin position="152"/>
        <end position="222"/>
    </location>
</feature>
<keyword evidence="24" id="KW-1185">Reference proteome</keyword>
<dbReference type="PROSITE" id="PS00742">
    <property type="entry name" value="PEP_ENZYMES_2"/>
    <property type="match status" value="1"/>
</dbReference>
<dbReference type="SUPFAM" id="SSF51621">
    <property type="entry name" value="Phosphoenolpyruvate/pyruvate domain"/>
    <property type="match status" value="1"/>
</dbReference>
<dbReference type="Pfam" id="PF02896">
    <property type="entry name" value="PEP-utilizers_C"/>
    <property type="match status" value="1"/>
</dbReference>
<dbReference type="InterPro" id="IPR050499">
    <property type="entry name" value="PEP-utilizing_PTS_enzyme"/>
</dbReference>
<dbReference type="AlphaFoldDB" id="A0A081KGT3"/>
<dbReference type="EMBL" id="JOJP01000001">
    <property type="protein sequence ID" value="KEI73359.1"/>
    <property type="molecule type" value="Genomic_DNA"/>
</dbReference>
<comment type="subcellular location">
    <subcellularLocation>
        <location evidence="3 16">Cytoplasm</location>
    </subcellularLocation>
</comment>
<dbReference type="Pfam" id="PF05524">
    <property type="entry name" value="PEP-utilisers_N"/>
    <property type="match status" value="1"/>
</dbReference>
<dbReference type="STRING" id="305900.GV64_23910"/>
<keyword evidence="13 16" id="KW-0418">Kinase</keyword>
<dbReference type="Gene3D" id="3.20.20.60">
    <property type="entry name" value="Phosphoenolpyruvate-binding domains"/>
    <property type="match status" value="1"/>
</dbReference>
<keyword evidence="23" id="KW-0670">Pyruvate</keyword>
<dbReference type="PANTHER" id="PTHR46244:SF6">
    <property type="entry name" value="PHOSPHOENOLPYRUVATE-PROTEIN PHOSPHOTRANSFERASE"/>
    <property type="match status" value="1"/>
</dbReference>
<feature type="active site" description="Tele-phosphohistidine intermediate" evidence="17">
    <location>
        <position position="188"/>
    </location>
</feature>
<evidence type="ECO:0000259" key="21">
    <source>
        <dbReference type="Pfam" id="PF02896"/>
    </source>
</evidence>
<evidence type="ECO:0000256" key="4">
    <source>
        <dbReference type="ARBA" id="ARBA00007837"/>
    </source>
</evidence>
<evidence type="ECO:0000256" key="13">
    <source>
        <dbReference type="ARBA" id="ARBA00022777"/>
    </source>
</evidence>
<dbReference type="NCBIfam" id="NF008382">
    <property type="entry name" value="PRK11177.1"/>
    <property type="match status" value="1"/>
</dbReference>
<feature type="binding site" evidence="18">
    <location>
        <position position="464"/>
    </location>
    <ligand>
        <name>phosphoenolpyruvate</name>
        <dbReference type="ChEBI" id="CHEBI:58702"/>
    </ligand>
</feature>
<dbReference type="GO" id="GO:0005737">
    <property type="term" value="C:cytoplasm"/>
    <property type="evidence" value="ECO:0007669"/>
    <property type="project" value="UniProtKB-SubCell"/>
</dbReference>
<evidence type="ECO:0000256" key="16">
    <source>
        <dbReference type="PIRNR" id="PIRNR000732"/>
    </source>
</evidence>
<feature type="domain" description="PEP-utilising enzyme C-terminal" evidence="21">
    <location>
        <begin position="250"/>
        <end position="539"/>
    </location>
</feature>
<evidence type="ECO:0000259" key="22">
    <source>
        <dbReference type="Pfam" id="PF05524"/>
    </source>
</evidence>
<dbReference type="InterPro" id="IPR036618">
    <property type="entry name" value="PtsI_HPr-bd_sf"/>
</dbReference>
<dbReference type="NCBIfam" id="TIGR01417">
    <property type="entry name" value="PTS_I_fam"/>
    <property type="match status" value="1"/>
</dbReference>
<comment type="catalytic activity">
    <reaction evidence="1 16">
        <text>L-histidyl-[protein] + phosphoenolpyruvate = N(pros)-phospho-L-histidyl-[protein] + pyruvate</text>
        <dbReference type="Rhea" id="RHEA:23880"/>
        <dbReference type="Rhea" id="RHEA-COMP:9745"/>
        <dbReference type="Rhea" id="RHEA-COMP:9746"/>
        <dbReference type="ChEBI" id="CHEBI:15361"/>
        <dbReference type="ChEBI" id="CHEBI:29979"/>
        <dbReference type="ChEBI" id="CHEBI:58702"/>
        <dbReference type="ChEBI" id="CHEBI:64837"/>
        <dbReference type="EC" id="2.7.3.9"/>
    </reaction>
</comment>
<dbReference type="Pfam" id="PF00391">
    <property type="entry name" value="PEP-utilizers"/>
    <property type="match status" value="1"/>
</dbReference>
<comment type="caution">
    <text evidence="23">The sequence shown here is derived from an EMBL/GenBank/DDBJ whole genome shotgun (WGS) entry which is preliminary data.</text>
</comment>
<dbReference type="SUPFAM" id="SSF52009">
    <property type="entry name" value="Phosphohistidine domain"/>
    <property type="match status" value="1"/>
</dbReference>
<comment type="similarity">
    <text evidence="4 16">Belongs to the PEP-utilizing enzyme family.</text>
</comment>
<dbReference type="InterPro" id="IPR040442">
    <property type="entry name" value="Pyrv_kinase-like_dom_sf"/>
</dbReference>
<feature type="binding site" evidence="18">
    <location>
        <position position="331"/>
    </location>
    <ligand>
        <name>phosphoenolpyruvate</name>
        <dbReference type="ChEBI" id="CHEBI:58702"/>
    </ligand>
</feature>
<dbReference type="InterPro" id="IPR000121">
    <property type="entry name" value="PEP_util_C"/>
</dbReference>
<dbReference type="PRINTS" id="PR01736">
    <property type="entry name" value="PHPHTRNFRASE"/>
</dbReference>
<sequence length="568" mass="62659">MIKGIIASEGIAIGKAVIHCEQELILPEYKVTDDQVNNEIERFKKAREQTTTQLDKLYREMLGKFGEEEAAVFEGHMMVAEDEELEEEIFSLIGEGKPAATATHEAIQSNVQLLETLEDAYLRERVADFRDVGLRLVKNILGIRISGLENLEDNSIVIANDLTPSDTAQLDLDKVIGFVTDVGGRTSHSAIMARSLEIPAMVGCQQATTAILHGDQLILDAVNNQIIVNPTDEQLTAARAQQDALTSARNELAKLKDLPAVTVDGKHFELCANIGTPKDVDGALRNGAEGVGLYRTEFLFMDRNSLPSEEVQFQAYKEVAESMGDRPVIIRTLDIGGDKDLPYLDLPKELNPFLGWRAVRMCLDRPEILQTQLRAILRASAFGKLRIMFPMVISVNEVMQLKEHVEQAKQSLRDQGIAFDEQCELGIMIETPAAVMIADQLIEELDFFSIGTNDLTQYILAVDRGNENIAHLYDSFSPSVLRAVKQVIDASHAAGKWTGMCGEFAGDERAALILAGLGLDEFSMSAPSVPMIKKILREQNSGKLKELAEQCLKARDADAVRALVDSIH</sequence>
<dbReference type="RefSeq" id="WP_020581901.1">
    <property type="nucleotide sequence ID" value="NZ_JOJP01000001.1"/>
</dbReference>
<feature type="binding site" evidence="18">
    <location>
        <position position="295"/>
    </location>
    <ligand>
        <name>phosphoenolpyruvate</name>
        <dbReference type="ChEBI" id="CHEBI:58702"/>
    </ligand>
</feature>
<evidence type="ECO:0000256" key="9">
    <source>
        <dbReference type="ARBA" id="ARBA00022597"/>
    </source>
</evidence>
<proteinExistence type="inferred from homology"/>
<accession>A0A081KGT3</accession>
<keyword evidence="11 16" id="KW-0598">Phosphotransferase system</keyword>
<dbReference type="GO" id="GO:0046872">
    <property type="term" value="F:metal ion binding"/>
    <property type="evidence" value="ECO:0007669"/>
    <property type="project" value="UniProtKB-KW"/>
</dbReference>
<dbReference type="InterPro" id="IPR023151">
    <property type="entry name" value="PEP_util_CS"/>
</dbReference>
<evidence type="ECO:0000256" key="17">
    <source>
        <dbReference type="PIRSR" id="PIRSR000732-1"/>
    </source>
</evidence>
<evidence type="ECO:0000256" key="19">
    <source>
        <dbReference type="PIRSR" id="PIRSR000732-3"/>
    </source>
</evidence>
<dbReference type="GO" id="GO:0009401">
    <property type="term" value="P:phosphoenolpyruvate-dependent sugar phosphotransferase system"/>
    <property type="evidence" value="ECO:0007669"/>
    <property type="project" value="UniProtKB-KW"/>
</dbReference>
<dbReference type="InterPro" id="IPR008279">
    <property type="entry name" value="PEP-util_enz_mobile_dom"/>
</dbReference>
<name>A0A081KGT3_9GAMM</name>
<keyword evidence="8 16" id="KW-0963">Cytoplasm</keyword>
<evidence type="ECO:0000256" key="10">
    <source>
        <dbReference type="ARBA" id="ARBA00022679"/>
    </source>
</evidence>
<feature type="binding site" evidence="19">
    <location>
        <position position="454"/>
    </location>
    <ligand>
        <name>Mg(2+)</name>
        <dbReference type="ChEBI" id="CHEBI:18420"/>
    </ligand>
</feature>
<dbReference type="Gene3D" id="1.10.274.10">
    <property type="entry name" value="PtsI, HPr-binding domain"/>
    <property type="match status" value="1"/>
</dbReference>
<dbReference type="InterPro" id="IPR036637">
    <property type="entry name" value="Phosphohistidine_dom_sf"/>
</dbReference>
<dbReference type="InterPro" id="IPR015813">
    <property type="entry name" value="Pyrv/PenolPyrv_kinase-like_dom"/>
</dbReference>
<feature type="binding site" evidence="18">
    <location>
        <begin position="453"/>
        <end position="454"/>
    </location>
    <ligand>
        <name>phosphoenolpyruvate</name>
        <dbReference type="ChEBI" id="CHEBI:58702"/>
    </ligand>
</feature>
<evidence type="ECO:0000256" key="12">
    <source>
        <dbReference type="ARBA" id="ARBA00022723"/>
    </source>
</evidence>
<dbReference type="FunFam" id="3.20.20.60:FF:000007">
    <property type="entry name" value="Phosphoenolpyruvate-protein phosphotransferase"/>
    <property type="match status" value="1"/>
</dbReference>
<keyword evidence="9 16" id="KW-0762">Sugar transport</keyword>
<keyword evidence="12 16" id="KW-0479">Metal-binding</keyword>
<comment type="cofactor">
    <cofactor evidence="2 16 19">
        <name>Mg(2+)</name>
        <dbReference type="ChEBI" id="CHEBI:18420"/>
    </cofactor>
</comment>
<organism evidence="23 24">
    <name type="scientific">Endozoicomonas elysicola</name>
    <dbReference type="NCBI Taxonomy" id="305900"/>
    <lineage>
        <taxon>Bacteria</taxon>
        <taxon>Pseudomonadati</taxon>
        <taxon>Pseudomonadota</taxon>
        <taxon>Gammaproteobacteria</taxon>
        <taxon>Oceanospirillales</taxon>
        <taxon>Endozoicomonadaceae</taxon>
        <taxon>Endozoicomonas</taxon>
    </lineage>
</organism>
<evidence type="ECO:0000256" key="6">
    <source>
        <dbReference type="ARBA" id="ARBA00016544"/>
    </source>
</evidence>
<dbReference type="SUPFAM" id="SSF47831">
    <property type="entry name" value="Enzyme I of the PEP:sugar phosphotransferase system HPr-binding (sub)domain"/>
    <property type="match status" value="1"/>
</dbReference>
<dbReference type="Proteomes" id="UP000027997">
    <property type="component" value="Unassembled WGS sequence"/>
</dbReference>
<dbReference type="InterPro" id="IPR018274">
    <property type="entry name" value="PEP_util_AS"/>
</dbReference>
<protein>
    <recommendedName>
        <fullName evidence="6 16">Phosphoenolpyruvate-protein phosphotransferase</fullName>
        <ecNumber evidence="5 16">2.7.3.9</ecNumber>
    </recommendedName>
    <alternativeName>
        <fullName evidence="15 16">Phosphotransferase system, enzyme I</fullName>
    </alternativeName>
</protein>
<feature type="binding site" evidence="19">
    <location>
        <position position="430"/>
    </location>
    <ligand>
        <name>Mg(2+)</name>
        <dbReference type="ChEBI" id="CHEBI:18420"/>
    </ligand>
</feature>
<evidence type="ECO:0000256" key="18">
    <source>
        <dbReference type="PIRSR" id="PIRSR000732-2"/>
    </source>
</evidence>
<evidence type="ECO:0000256" key="15">
    <source>
        <dbReference type="ARBA" id="ARBA00033235"/>
    </source>
</evidence>
<evidence type="ECO:0000313" key="23">
    <source>
        <dbReference type="EMBL" id="KEI73359.1"/>
    </source>
</evidence>
<dbReference type="Gene3D" id="3.50.30.10">
    <property type="entry name" value="Phosphohistidine domain"/>
    <property type="match status" value="1"/>
</dbReference>
<dbReference type="InterPro" id="IPR008731">
    <property type="entry name" value="PTS_EIN"/>
</dbReference>
<evidence type="ECO:0000256" key="14">
    <source>
        <dbReference type="ARBA" id="ARBA00022842"/>
    </source>
</evidence>
<keyword evidence="10 16" id="KW-0808">Transferase</keyword>
<dbReference type="EC" id="2.7.3.9" evidence="5 16"/>
<gene>
    <name evidence="23" type="ORF">GV64_23910</name>
</gene>
<dbReference type="InterPro" id="IPR006318">
    <property type="entry name" value="PTS_EI-like"/>
</dbReference>
<dbReference type="PANTHER" id="PTHR46244">
    <property type="entry name" value="PHOSPHOENOLPYRUVATE-PROTEIN PHOSPHOTRANSFERASE"/>
    <property type="match status" value="1"/>
</dbReference>
<dbReference type="PROSITE" id="PS00370">
    <property type="entry name" value="PEP_ENZYMES_PHOS_SITE"/>
    <property type="match status" value="1"/>
</dbReference>
<dbReference type="InterPro" id="IPR024692">
    <property type="entry name" value="PTS_EI"/>
</dbReference>
<evidence type="ECO:0000256" key="2">
    <source>
        <dbReference type="ARBA" id="ARBA00001946"/>
    </source>
</evidence>
<evidence type="ECO:0000256" key="3">
    <source>
        <dbReference type="ARBA" id="ARBA00004496"/>
    </source>
</evidence>
<evidence type="ECO:0000256" key="5">
    <source>
        <dbReference type="ARBA" id="ARBA00012232"/>
    </source>
</evidence>
<dbReference type="GO" id="GO:0016301">
    <property type="term" value="F:kinase activity"/>
    <property type="evidence" value="ECO:0007669"/>
    <property type="project" value="UniProtKB-KW"/>
</dbReference>
<evidence type="ECO:0000313" key="24">
    <source>
        <dbReference type="Proteomes" id="UP000027997"/>
    </source>
</evidence>